<dbReference type="InterPro" id="IPR046357">
    <property type="entry name" value="PPIase_dom_sf"/>
</dbReference>
<dbReference type="Gene3D" id="3.10.50.40">
    <property type="match status" value="2"/>
</dbReference>
<keyword evidence="1 7" id="KW-0732">Signal</keyword>
<gene>
    <name evidence="7 9" type="primary">surA</name>
    <name evidence="9" type="ORF">IMCC3135_10530</name>
</gene>
<dbReference type="KEGG" id="gai:IMCC3135_10530"/>
<dbReference type="GO" id="GO:0050821">
    <property type="term" value="P:protein stabilization"/>
    <property type="evidence" value="ECO:0007669"/>
    <property type="project" value="InterPro"/>
</dbReference>
<feature type="signal peptide" evidence="7">
    <location>
        <begin position="1"/>
        <end position="35"/>
    </location>
</feature>
<dbReference type="GO" id="GO:0051082">
    <property type="term" value="F:unfolded protein binding"/>
    <property type="evidence" value="ECO:0007669"/>
    <property type="project" value="UniProtKB-UniRule"/>
</dbReference>
<feature type="chain" id="PRO_5016472172" description="Chaperone SurA" evidence="7">
    <location>
        <begin position="36"/>
        <end position="445"/>
    </location>
</feature>
<dbReference type="GO" id="GO:0042277">
    <property type="term" value="F:peptide binding"/>
    <property type="evidence" value="ECO:0007669"/>
    <property type="project" value="InterPro"/>
</dbReference>
<feature type="domain" description="PpiC" evidence="8">
    <location>
        <begin position="195"/>
        <end position="296"/>
    </location>
</feature>
<comment type="subcellular location">
    <subcellularLocation>
        <location evidence="7">Periplasm</location>
    </subcellularLocation>
    <text evidence="7">Is capable of associating with the outer membrane.</text>
</comment>
<evidence type="ECO:0000256" key="4">
    <source>
        <dbReference type="ARBA" id="ARBA00023110"/>
    </source>
</evidence>
<proteinExistence type="inferred from homology"/>
<dbReference type="PANTHER" id="PTHR47637:SF1">
    <property type="entry name" value="CHAPERONE SURA"/>
    <property type="match status" value="1"/>
</dbReference>
<dbReference type="PROSITE" id="PS51257">
    <property type="entry name" value="PROKAR_LIPOPROTEIN"/>
    <property type="match status" value="1"/>
</dbReference>
<dbReference type="InterPro" id="IPR023034">
    <property type="entry name" value="PPIase_SurA"/>
</dbReference>
<dbReference type="EMBL" id="CP018632">
    <property type="protein sequence ID" value="ASJ72200.1"/>
    <property type="molecule type" value="Genomic_DNA"/>
</dbReference>
<name>A0A2Z2NTW3_9GAMM</name>
<keyword evidence="5 7" id="KW-0143">Chaperone</keyword>
<evidence type="ECO:0000256" key="6">
    <source>
        <dbReference type="ARBA" id="ARBA00023235"/>
    </source>
</evidence>
<dbReference type="RefSeq" id="WP_088917537.1">
    <property type="nucleotide sequence ID" value="NZ_CP018632.1"/>
</dbReference>
<dbReference type="Gene3D" id="1.10.4030.10">
    <property type="entry name" value="Porin chaperone SurA, peptide-binding domain"/>
    <property type="match status" value="1"/>
</dbReference>
<organism evidence="9 10">
    <name type="scientific">Granulosicoccus antarcticus IMCC3135</name>
    <dbReference type="NCBI Taxonomy" id="1192854"/>
    <lineage>
        <taxon>Bacteria</taxon>
        <taxon>Pseudomonadati</taxon>
        <taxon>Pseudomonadota</taxon>
        <taxon>Gammaproteobacteria</taxon>
        <taxon>Chromatiales</taxon>
        <taxon>Granulosicoccaceae</taxon>
        <taxon>Granulosicoccus</taxon>
    </lineage>
</organism>
<dbReference type="GO" id="GO:0030288">
    <property type="term" value="C:outer membrane-bounded periplasmic space"/>
    <property type="evidence" value="ECO:0007669"/>
    <property type="project" value="InterPro"/>
</dbReference>
<accession>A0A2Z2NTW3</accession>
<dbReference type="EC" id="5.2.1.8" evidence="7"/>
<keyword evidence="6 7" id="KW-0413">Isomerase</keyword>
<evidence type="ECO:0000256" key="3">
    <source>
        <dbReference type="ARBA" id="ARBA00022764"/>
    </source>
</evidence>
<keyword evidence="3 7" id="KW-0574">Periplasm</keyword>
<protein>
    <recommendedName>
        <fullName evidence="7">Chaperone SurA</fullName>
    </recommendedName>
    <alternativeName>
        <fullName evidence="7">Peptidyl-prolyl cis-trans isomerase SurA</fullName>
        <shortName evidence="7">PPIase SurA</shortName>
        <ecNumber evidence="7">5.2.1.8</ecNumber>
    </alternativeName>
    <alternativeName>
        <fullName evidence="7">Rotamase SurA</fullName>
    </alternativeName>
</protein>
<dbReference type="HAMAP" id="MF_01183">
    <property type="entry name" value="Chaperone_SurA"/>
    <property type="match status" value="1"/>
</dbReference>
<evidence type="ECO:0000313" key="9">
    <source>
        <dbReference type="EMBL" id="ASJ72200.1"/>
    </source>
</evidence>
<dbReference type="InterPro" id="IPR027304">
    <property type="entry name" value="Trigger_fact/SurA_dom_sf"/>
</dbReference>
<dbReference type="SUPFAM" id="SSF109998">
    <property type="entry name" value="Triger factor/SurA peptide-binding domain-like"/>
    <property type="match status" value="1"/>
</dbReference>
<feature type="domain" description="PpiC" evidence="8">
    <location>
        <begin position="305"/>
        <end position="400"/>
    </location>
</feature>
<comment type="domain">
    <text evidence="7">The PPIase activity resides only in the second parvulin domain. The N-terminal region and the C-terminal tail are necessary and sufficient for the chaperone activity of SurA. The PPIase activity is dispensable for SurA to function as a chaperone. The N-terminal region and the C-terminal tail are also required for porin recognition.</text>
</comment>
<evidence type="ECO:0000313" key="10">
    <source>
        <dbReference type="Proteomes" id="UP000250079"/>
    </source>
</evidence>
<reference evidence="9 10" key="1">
    <citation type="submission" date="2016-12" db="EMBL/GenBank/DDBJ databases">
        <authorList>
            <person name="Song W.-J."/>
            <person name="Kurnit D.M."/>
        </authorList>
    </citation>
    <scope>NUCLEOTIDE SEQUENCE [LARGE SCALE GENOMIC DNA]</scope>
    <source>
        <strain evidence="9 10">IMCC3135</strain>
    </source>
</reference>
<dbReference type="GO" id="GO:0003755">
    <property type="term" value="F:peptidyl-prolyl cis-trans isomerase activity"/>
    <property type="evidence" value="ECO:0007669"/>
    <property type="project" value="UniProtKB-UniRule"/>
</dbReference>
<dbReference type="Pfam" id="PF00639">
    <property type="entry name" value="Rotamase"/>
    <property type="match status" value="2"/>
</dbReference>
<evidence type="ECO:0000256" key="2">
    <source>
        <dbReference type="ARBA" id="ARBA00022737"/>
    </source>
</evidence>
<evidence type="ECO:0000256" key="5">
    <source>
        <dbReference type="ARBA" id="ARBA00023186"/>
    </source>
</evidence>
<dbReference type="InterPro" id="IPR015391">
    <property type="entry name" value="SurA_N"/>
</dbReference>
<evidence type="ECO:0000256" key="1">
    <source>
        <dbReference type="ARBA" id="ARBA00022729"/>
    </source>
</evidence>
<dbReference type="Proteomes" id="UP000250079">
    <property type="component" value="Chromosome"/>
</dbReference>
<keyword evidence="4 7" id="KW-0697">Rotamase</keyword>
<dbReference type="Pfam" id="PF09312">
    <property type="entry name" value="SurA_N"/>
    <property type="match status" value="1"/>
</dbReference>
<dbReference type="PROSITE" id="PS50198">
    <property type="entry name" value="PPIC_PPIASE_2"/>
    <property type="match status" value="2"/>
</dbReference>
<dbReference type="PANTHER" id="PTHR47637">
    <property type="entry name" value="CHAPERONE SURA"/>
    <property type="match status" value="1"/>
</dbReference>
<evidence type="ECO:0000256" key="7">
    <source>
        <dbReference type="HAMAP-Rule" id="MF_01183"/>
    </source>
</evidence>
<comment type="function">
    <text evidence="7">Chaperone involved in the correct folding and assembly of outer membrane proteins. Recognizes specific patterns of aromatic residues and the orientation of their side chains, which are found more frequently in integral outer membrane proteins. May act in both early periplasmic and late outer membrane-associated steps of protein maturation.</text>
</comment>
<sequence length="445" mass="50152" precursor="true">MIDRSMVLKKPSSCTVALLLACLCTAPLTTLQAQSQPGTPATASDDIVLDGIRAVVNEGVVLDSDVISAIEFFKQQARSNRQTVPPDDVLANRVLEDLINQEIRRQHARETGISTDAASVNRAIEQIARNNNMDTLQFRQTLQNQGFNYDLFRQNIEQELLMQRLIEREVQSRIRVSQQEIDDYVDSIKNDAEEQQRYRIQHILLAVPESATAEQMTDAESRAEEVLTRLRAGDDFAEVATALSDGARALQGGDLGWRTLQELPEFLSTALKDMSPGDLSEPLRSANGLHVIRLSDRQSGDQTQQEQTLARHIFIAGDDSDVENRLREVRTQLLEGGSFDELAAKFSEDPNSAKKGGELPWFSEGQLPPAMEDMANSLALNELSEPFRTQFGWHLLEVVERRTQEIDENALREQANNALRQGKVEQEIERWSRQLRDESFVEIRN</sequence>
<dbReference type="InterPro" id="IPR050280">
    <property type="entry name" value="OMP_Chaperone_SurA"/>
</dbReference>
<evidence type="ECO:0000259" key="8">
    <source>
        <dbReference type="PROSITE" id="PS50198"/>
    </source>
</evidence>
<keyword evidence="10" id="KW-1185">Reference proteome</keyword>
<dbReference type="GO" id="GO:0006457">
    <property type="term" value="P:protein folding"/>
    <property type="evidence" value="ECO:0007669"/>
    <property type="project" value="UniProtKB-UniRule"/>
</dbReference>
<dbReference type="OrthoDB" id="14196at2"/>
<keyword evidence="2 7" id="KW-0677">Repeat</keyword>
<dbReference type="GO" id="GO:0043165">
    <property type="term" value="P:Gram-negative-bacterium-type cell outer membrane assembly"/>
    <property type="evidence" value="ECO:0007669"/>
    <property type="project" value="InterPro"/>
</dbReference>
<comment type="catalytic activity">
    <reaction evidence="7">
        <text>[protein]-peptidylproline (omega=180) = [protein]-peptidylproline (omega=0)</text>
        <dbReference type="Rhea" id="RHEA:16237"/>
        <dbReference type="Rhea" id="RHEA-COMP:10747"/>
        <dbReference type="Rhea" id="RHEA-COMP:10748"/>
        <dbReference type="ChEBI" id="CHEBI:83833"/>
        <dbReference type="ChEBI" id="CHEBI:83834"/>
        <dbReference type="EC" id="5.2.1.8"/>
    </reaction>
</comment>
<dbReference type="AlphaFoldDB" id="A0A2Z2NTW3"/>
<dbReference type="InterPro" id="IPR000297">
    <property type="entry name" value="PPIase_PpiC"/>
</dbReference>
<dbReference type="SUPFAM" id="SSF54534">
    <property type="entry name" value="FKBP-like"/>
    <property type="match status" value="2"/>
</dbReference>